<dbReference type="InterPro" id="IPR008937">
    <property type="entry name" value="Ras-like_GEF"/>
</dbReference>
<evidence type="ECO:0000259" key="3">
    <source>
        <dbReference type="PROSITE" id="PS50009"/>
    </source>
</evidence>
<accession>H3B1E6</accession>
<feature type="domain" description="Ras-GEF" evidence="3">
    <location>
        <begin position="183"/>
        <end position="419"/>
    </location>
</feature>
<organism evidence="4 5">
    <name type="scientific">Latimeria chalumnae</name>
    <name type="common">Coelacanth</name>
    <dbReference type="NCBI Taxonomy" id="7897"/>
    <lineage>
        <taxon>Eukaryota</taxon>
        <taxon>Metazoa</taxon>
        <taxon>Chordata</taxon>
        <taxon>Craniata</taxon>
        <taxon>Vertebrata</taxon>
        <taxon>Euteleostomi</taxon>
        <taxon>Coelacanthiformes</taxon>
        <taxon>Coelacanthidae</taxon>
        <taxon>Latimeria</taxon>
    </lineage>
</organism>
<keyword evidence="5" id="KW-1185">Reference proteome</keyword>
<dbReference type="Gene3D" id="3.10.20.90">
    <property type="entry name" value="Phosphatidylinositol 3-kinase Catalytic Subunit, Chain A, domain 1"/>
    <property type="match status" value="1"/>
</dbReference>
<dbReference type="GO" id="GO:0005886">
    <property type="term" value="C:plasma membrane"/>
    <property type="evidence" value="ECO:0007669"/>
    <property type="project" value="TreeGrafter"/>
</dbReference>
<evidence type="ECO:0000313" key="5">
    <source>
        <dbReference type="Proteomes" id="UP000008672"/>
    </source>
</evidence>
<dbReference type="Pfam" id="PF00617">
    <property type="entry name" value="RasGEF"/>
    <property type="match status" value="1"/>
</dbReference>
<dbReference type="STRING" id="7897.ENSLACP00000015717"/>
<dbReference type="PANTHER" id="PTHR23113">
    <property type="entry name" value="GUANINE NUCLEOTIDE EXCHANGE FACTOR"/>
    <property type="match status" value="1"/>
</dbReference>
<dbReference type="EMBL" id="AFYH01053670">
    <property type="status" value="NOT_ANNOTATED_CDS"/>
    <property type="molecule type" value="Genomic_DNA"/>
</dbReference>
<dbReference type="Gene3D" id="1.10.840.10">
    <property type="entry name" value="Ras guanine-nucleotide exchange factors catalytic domain"/>
    <property type="match status" value="1"/>
</dbReference>
<dbReference type="GO" id="GO:0007265">
    <property type="term" value="P:Ras protein signal transduction"/>
    <property type="evidence" value="ECO:0007669"/>
    <property type="project" value="TreeGrafter"/>
</dbReference>
<reference evidence="4" key="2">
    <citation type="submission" date="2025-08" db="UniProtKB">
        <authorList>
            <consortium name="Ensembl"/>
        </authorList>
    </citation>
    <scope>IDENTIFICATION</scope>
</reference>
<dbReference type="CDD" id="cd00155">
    <property type="entry name" value="RasGEF"/>
    <property type="match status" value="1"/>
</dbReference>
<evidence type="ECO:0000313" key="4">
    <source>
        <dbReference type="Ensembl" id="ENSLACP00000015717.1"/>
    </source>
</evidence>
<name>H3B1E6_LATCH</name>
<reference evidence="4" key="3">
    <citation type="submission" date="2025-09" db="UniProtKB">
        <authorList>
            <consortium name="Ensembl"/>
        </authorList>
    </citation>
    <scope>IDENTIFICATION</scope>
</reference>
<reference evidence="5" key="1">
    <citation type="submission" date="2011-08" db="EMBL/GenBank/DDBJ databases">
        <title>The draft genome of Latimeria chalumnae.</title>
        <authorList>
            <person name="Di Palma F."/>
            <person name="Alfoldi J."/>
            <person name="Johnson J."/>
            <person name="Berlin A."/>
            <person name="Gnerre S."/>
            <person name="Jaffe D."/>
            <person name="MacCallum I."/>
            <person name="Young S."/>
            <person name="Walker B.J."/>
            <person name="Lander E."/>
            <person name="Lindblad-Toh K."/>
        </authorList>
    </citation>
    <scope>NUCLEOTIDE SEQUENCE [LARGE SCALE GENOMIC DNA]</scope>
    <source>
        <strain evidence="5">Wild caught</strain>
    </source>
</reference>
<dbReference type="GO" id="GO:0005085">
    <property type="term" value="F:guanyl-nucleotide exchange factor activity"/>
    <property type="evidence" value="ECO:0007669"/>
    <property type="project" value="UniProtKB-KW"/>
</dbReference>
<dbReference type="InterPro" id="IPR019804">
    <property type="entry name" value="Ras_G-nucl-exch_fac_CS"/>
</dbReference>
<dbReference type="SMART" id="SM00147">
    <property type="entry name" value="RasGEF"/>
    <property type="match status" value="1"/>
</dbReference>
<dbReference type="SUPFAM" id="SSF54236">
    <property type="entry name" value="Ubiquitin-like"/>
    <property type="match status" value="1"/>
</dbReference>
<dbReference type="Gene3D" id="1.20.870.10">
    <property type="entry name" value="Son of sevenless (SoS) protein Chain: S domain 1"/>
    <property type="match status" value="1"/>
</dbReference>
<dbReference type="SUPFAM" id="SSF48366">
    <property type="entry name" value="Ras GEF"/>
    <property type="match status" value="1"/>
</dbReference>
<dbReference type="EMBL" id="AFYH01053671">
    <property type="status" value="NOT_ANNOTATED_CDS"/>
    <property type="molecule type" value="Genomic_DNA"/>
</dbReference>
<dbReference type="AlphaFoldDB" id="H3B1E6"/>
<keyword evidence="1 2" id="KW-0344">Guanine-nucleotide releasing factor</keyword>
<dbReference type="Ensembl" id="ENSLACT00000015827.1">
    <property type="protein sequence ID" value="ENSLACP00000015717.1"/>
    <property type="gene ID" value="ENSLACG00000013841.1"/>
</dbReference>
<dbReference type="GeneTree" id="ENSGT00940000160144"/>
<dbReference type="FunCoup" id="H3B1E6">
    <property type="interactions" value="636"/>
</dbReference>
<dbReference type="InterPro" id="IPR001895">
    <property type="entry name" value="RASGEF_cat_dom"/>
</dbReference>
<dbReference type="PROSITE" id="PS50009">
    <property type="entry name" value="RASGEF_CAT"/>
    <property type="match status" value="1"/>
</dbReference>
<dbReference type="OMA" id="LQPNEDC"/>
<dbReference type="InParanoid" id="H3B1E6"/>
<evidence type="ECO:0000256" key="1">
    <source>
        <dbReference type="ARBA" id="ARBA00022658"/>
    </source>
</evidence>
<dbReference type="eggNOG" id="KOG2378">
    <property type="taxonomic scope" value="Eukaryota"/>
</dbReference>
<dbReference type="InterPro" id="IPR023578">
    <property type="entry name" value="Ras_GEF_dom_sf"/>
</dbReference>
<gene>
    <name evidence="4" type="primary">RAPGEFL1</name>
</gene>
<dbReference type="PANTHER" id="PTHR23113:SF230">
    <property type="entry name" value="RAP GUANINE NUCLEOTIDE EXCHANGE FACTOR-LIKE 1"/>
    <property type="match status" value="1"/>
</dbReference>
<evidence type="ECO:0000256" key="2">
    <source>
        <dbReference type="PROSITE-ProRule" id="PRU00168"/>
    </source>
</evidence>
<dbReference type="InterPro" id="IPR029071">
    <property type="entry name" value="Ubiquitin-like_domsf"/>
</dbReference>
<dbReference type="Bgee" id="ENSLACG00000013841">
    <property type="expression patterns" value="Expressed in pectoral fin and 3 other cell types or tissues"/>
</dbReference>
<sequence>LFQELHWAARKDLTVYPDMTDSVRNLQQLLEKITTTEVTKGNNPLRRHIKPLFRHFSRVDSCLRPREAFRGSDEIFCRVYAIDRSYITIRSRLSASVQEIILAISDKLQYFGEHNHFEEKLTLVAVASSGEKVVFKKNDDCVFTTLGVNTHLFACTKESIDMLVPLPQEIQFPTGNREIHRITSEELANHLTAFGWELFKCVHELEFIDYVFRGNCRKRATANLEIVLQRCSEVQLWVATEILLCDSLTKRVELLKKFIHVAAICKQNQDLLSFISVVMGLDNSAVSRLRHTWEKIGMVFETLFRHSSNLLDPCRNHKTYRDILSRMKPPVIPFVPLILKDMTFIHESCKTFQRENVNFEKMHMVADTVRTVRRYRSSLHSSETDSSATQRHIKAYVRQLQVIDNQNVLFELSYKLEPKDQ</sequence>
<dbReference type="HOGENOM" id="CLU_028002_1_0_1"/>
<dbReference type="InterPro" id="IPR036964">
    <property type="entry name" value="RASGEF_cat_dom_sf"/>
</dbReference>
<dbReference type="PROSITE" id="PS00720">
    <property type="entry name" value="RASGEF"/>
    <property type="match status" value="1"/>
</dbReference>
<proteinExistence type="predicted"/>
<dbReference type="Proteomes" id="UP000008672">
    <property type="component" value="Unassembled WGS sequence"/>
</dbReference>
<protein>
    <submittedName>
        <fullName evidence="4">Rap guanine nucleotide exchange factor like 1</fullName>
    </submittedName>
</protein>